<gene>
    <name evidence="1" type="ORF">AVDCRST_MAG04-174</name>
</gene>
<dbReference type="SUPFAM" id="SSF89807">
    <property type="entry name" value="Dodecin-like"/>
    <property type="match status" value="1"/>
</dbReference>
<dbReference type="InterPro" id="IPR009923">
    <property type="entry name" value="Dodecin"/>
</dbReference>
<dbReference type="InterPro" id="IPR025543">
    <property type="entry name" value="Dodecin-like"/>
</dbReference>
<sequence>MAAHLSRWAEREEAEMAVVKVIELLAESEQSWEDAARQAVAEATKSVRGISSVYISEFQATVENDKVKNFRINAKISFVLERS</sequence>
<dbReference type="AlphaFoldDB" id="A0A6J4H3P7"/>
<dbReference type="PANTHER" id="PTHR39324:SF1">
    <property type="entry name" value="CALCIUM DODECIN"/>
    <property type="match status" value="1"/>
</dbReference>
<accession>A0A6J4H3P7</accession>
<dbReference type="EMBL" id="CADCTL010000009">
    <property type="protein sequence ID" value="CAA9212286.1"/>
    <property type="molecule type" value="Genomic_DNA"/>
</dbReference>
<dbReference type="PANTHER" id="PTHR39324">
    <property type="entry name" value="CALCIUM DODECIN"/>
    <property type="match status" value="1"/>
</dbReference>
<dbReference type="Gene3D" id="3.30.1660.10">
    <property type="entry name" value="Flavin-binding protein dodecin"/>
    <property type="match status" value="1"/>
</dbReference>
<organism evidence="1">
    <name type="scientific">uncultured Acetobacteraceae bacterium</name>
    <dbReference type="NCBI Taxonomy" id="169975"/>
    <lineage>
        <taxon>Bacteria</taxon>
        <taxon>Pseudomonadati</taxon>
        <taxon>Pseudomonadota</taxon>
        <taxon>Alphaproteobacteria</taxon>
        <taxon>Acetobacterales</taxon>
        <taxon>Acetobacteraceae</taxon>
        <taxon>environmental samples</taxon>
    </lineage>
</organism>
<dbReference type="Pfam" id="PF07311">
    <property type="entry name" value="Dodecin"/>
    <property type="match status" value="1"/>
</dbReference>
<reference evidence="1" key="1">
    <citation type="submission" date="2020-02" db="EMBL/GenBank/DDBJ databases">
        <authorList>
            <person name="Meier V. D."/>
        </authorList>
    </citation>
    <scope>NUCLEOTIDE SEQUENCE</scope>
    <source>
        <strain evidence="1">AVDCRST_MAG04</strain>
    </source>
</reference>
<protein>
    <recommendedName>
        <fullName evidence="2">Dodecin domain-containing protein</fullName>
    </recommendedName>
</protein>
<evidence type="ECO:0008006" key="2">
    <source>
        <dbReference type="Google" id="ProtNLM"/>
    </source>
</evidence>
<evidence type="ECO:0000313" key="1">
    <source>
        <dbReference type="EMBL" id="CAA9212286.1"/>
    </source>
</evidence>
<name>A0A6J4H3P7_9PROT</name>
<proteinExistence type="predicted"/>
<dbReference type="InterPro" id="IPR036694">
    <property type="entry name" value="Dodecin-like_sf"/>
</dbReference>